<accession>A0A0A9EP04</accession>
<dbReference type="AlphaFoldDB" id="A0A0A9EP04"/>
<proteinExistence type="predicted"/>
<protein>
    <submittedName>
        <fullName evidence="1">Uncharacterized protein</fullName>
    </submittedName>
</protein>
<reference evidence="1" key="1">
    <citation type="submission" date="2014-09" db="EMBL/GenBank/DDBJ databases">
        <authorList>
            <person name="Magalhaes I.L.F."/>
            <person name="Oliveira U."/>
            <person name="Santos F.R."/>
            <person name="Vidigal T.H.D.A."/>
            <person name="Brescovit A.D."/>
            <person name="Santos A.J."/>
        </authorList>
    </citation>
    <scope>NUCLEOTIDE SEQUENCE</scope>
    <source>
        <tissue evidence="1">Shoot tissue taken approximately 20 cm above the soil surface</tissue>
    </source>
</reference>
<evidence type="ECO:0000313" key="1">
    <source>
        <dbReference type="EMBL" id="JAD97767.1"/>
    </source>
</evidence>
<name>A0A0A9EP04_ARUDO</name>
<sequence length="45" mass="5205">MSQVLVLQLRLTAEASVKWLCQPLLPSGQEQILHPEDHYGLRQYD</sequence>
<organism evidence="1">
    <name type="scientific">Arundo donax</name>
    <name type="common">Giant reed</name>
    <name type="synonym">Donax arundinaceus</name>
    <dbReference type="NCBI Taxonomy" id="35708"/>
    <lineage>
        <taxon>Eukaryota</taxon>
        <taxon>Viridiplantae</taxon>
        <taxon>Streptophyta</taxon>
        <taxon>Embryophyta</taxon>
        <taxon>Tracheophyta</taxon>
        <taxon>Spermatophyta</taxon>
        <taxon>Magnoliopsida</taxon>
        <taxon>Liliopsida</taxon>
        <taxon>Poales</taxon>
        <taxon>Poaceae</taxon>
        <taxon>PACMAD clade</taxon>
        <taxon>Arundinoideae</taxon>
        <taxon>Arundineae</taxon>
        <taxon>Arundo</taxon>
    </lineage>
</organism>
<reference evidence="1" key="2">
    <citation type="journal article" date="2015" name="Data Brief">
        <title>Shoot transcriptome of the giant reed, Arundo donax.</title>
        <authorList>
            <person name="Barrero R.A."/>
            <person name="Guerrero F.D."/>
            <person name="Moolhuijzen P."/>
            <person name="Goolsby J.A."/>
            <person name="Tidwell J."/>
            <person name="Bellgard S.E."/>
            <person name="Bellgard M.I."/>
        </authorList>
    </citation>
    <scope>NUCLEOTIDE SEQUENCE</scope>
    <source>
        <tissue evidence="1">Shoot tissue taken approximately 20 cm above the soil surface</tissue>
    </source>
</reference>
<dbReference type="EMBL" id="GBRH01200128">
    <property type="protein sequence ID" value="JAD97767.1"/>
    <property type="molecule type" value="Transcribed_RNA"/>
</dbReference>